<dbReference type="EMBL" id="JAJGCB010000008">
    <property type="protein sequence ID" value="KAJ8991492.1"/>
    <property type="molecule type" value="Genomic_DNA"/>
</dbReference>
<gene>
    <name evidence="3" type="ORF">HRR80_004824</name>
</gene>
<evidence type="ECO:0008006" key="5">
    <source>
        <dbReference type="Google" id="ProtNLM"/>
    </source>
</evidence>
<dbReference type="AlphaFoldDB" id="A0AAN6ETY1"/>
<dbReference type="Gene3D" id="1.10.167.10">
    <property type="entry name" value="Regulator of G-protein Signalling 4, domain 2"/>
    <property type="match status" value="1"/>
</dbReference>
<proteinExistence type="predicted"/>
<protein>
    <recommendedName>
        <fullName evidence="5">RGS domain-containing protein</fullName>
    </recommendedName>
</protein>
<sequence length="682" mass="75919">MAPSPPPCPGAQPRNVDKNLPGGSTAALQPDFANGYDMASRFNTDGLGNTYIGIVIAWTCLLLPAAIFLIRHRKLPYLRMRNIPLAISAVATLHVYWVLCMIAYVLNGYFPCATEYWIMSIYLPLGIALFHATNSQLLSIATAQKRYVQSDVLSEPSRQGQGPAARGWRKWWQRLKTYNATKNTIAWIGMGMVVQFVFTLIVFLMSRKFHPSFGITGVVTTRTGCRRGWEWWPSIAWQLFWSWAYAPVLLWRVRGIDDVHGWRSQTIACIIAGMPASPMWLIALYAPPMKAVNRYFVPPLWFSASIVIMQACVIFVPFFQIFKNRKLETETREIIAEWEEKQKQDCHGSSSFMTLTSSSTKIGSGARSRSRHSIKSNGTNNSRQGEMYTMSALEKTLQVNPTPLLMFSALKDFSGENISFLIHVRQWKADWISSTTTTTPPRSGFRRKQDHPPPSLLADQALMRHQFQQAVGIYASFVSLKYSDFPINISSTHLRELEAVFEQYATLVCAEPASNAATPFDNYWSSSTVSEDRDHDLESRICGKGEAKCEGEILELSSVASTVVSSGGGGGGGGEGCGAGTTNVETPLKSDPQLPELKMTNYGDRLPSTIGIPDAFGPAVFDRAEQSIKELVLTNTWPKFVKAGFAQQNNTVKRDGFAARLQAAVRACRRRLPRVGGGRYRN</sequence>
<feature type="transmembrane region" description="Helical" evidence="2">
    <location>
        <begin position="82"/>
        <end position="104"/>
    </location>
</feature>
<dbReference type="InterPro" id="IPR036305">
    <property type="entry name" value="RGS_sf"/>
</dbReference>
<keyword evidence="2" id="KW-0812">Transmembrane</keyword>
<feature type="transmembrane region" description="Helical" evidence="2">
    <location>
        <begin position="184"/>
        <end position="205"/>
    </location>
</feature>
<feature type="transmembrane region" description="Helical" evidence="2">
    <location>
        <begin position="116"/>
        <end position="137"/>
    </location>
</feature>
<name>A0AAN6ETY1_EXODE</name>
<accession>A0AAN6ETY1</accession>
<organism evidence="3 4">
    <name type="scientific">Exophiala dermatitidis</name>
    <name type="common">Black yeast-like fungus</name>
    <name type="synonym">Wangiella dermatitidis</name>
    <dbReference type="NCBI Taxonomy" id="5970"/>
    <lineage>
        <taxon>Eukaryota</taxon>
        <taxon>Fungi</taxon>
        <taxon>Dikarya</taxon>
        <taxon>Ascomycota</taxon>
        <taxon>Pezizomycotina</taxon>
        <taxon>Eurotiomycetes</taxon>
        <taxon>Chaetothyriomycetidae</taxon>
        <taxon>Chaetothyriales</taxon>
        <taxon>Herpotrichiellaceae</taxon>
        <taxon>Exophiala</taxon>
    </lineage>
</organism>
<feature type="transmembrane region" description="Helical" evidence="2">
    <location>
        <begin position="265"/>
        <end position="288"/>
    </location>
</feature>
<evidence type="ECO:0000256" key="2">
    <source>
        <dbReference type="SAM" id="Phobius"/>
    </source>
</evidence>
<evidence type="ECO:0000313" key="4">
    <source>
        <dbReference type="Proteomes" id="UP001161757"/>
    </source>
</evidence>
<feature type="transmembrane region" description="Helical" evidence="2">
    <location>
        <begin position="235"/>
        <end position="253"/>
    </location>
</feature>
<dbReference type="Proteomes" id="UP001161757">
    <property type="component" value="Unassembled WGS sequence"/>
</dbReference>
<dbReference type="SUPFAM" id="SSF48097">
    <property type="entry name" value="Regulator of G-protein signaling, RGS"/>
    <property type="match status" value="1"/>
</dbReference>
<feature type="transmembrane region" description="Helical" evidence="2">
    <location>
        <begin position="300"/>
        <end position="322"/>
    </location>
</feature>
<feature type="region of interest" description="Disordered" evidence="1">
    <location>
        <begin position="356"/>
        <end position="385"/>
    </location>
</feature>
<keyword evidence="2" id="KW-0472">Membrane</keyword>
<evidence type="ECO:0000313" key="3">
    <source>
        <dbReference type="EMBL" id="KAJ8991492.1"/>
    </source>
</evidence>
<feature type="transmembrane region" description="Helical" evidence="2">
    <location>
        <begin position="50"/>
        <end position="70"/>
    </location>
</feature>
<reference evidence="3" key="1">
    <citation type="submission" date="2023-01" db="EMBL/GenBank/DDBJ databases">
        <title>Exophiala dermititidis isolated from Cystic Fibrosis Patient.</title>
        <authorList>
            <person name="Kurbessoian T."/>
            <person name="Crocker A."/>
            <person name="Murante D."/>
            <person name="Hogan D.A."/>
            <person name="Stajich J.E."/>
        </authorList>
    </citation>
    <scope>NUCLEOTIDE SEQUENCE</scope>
    <source>
        <strain evidence="3">Ex8</strain>
    </source>
</reference>
<comment type="caution">
    <text evidence="3">The sequence shown here is derived from an EMBL/GenBank/DDBJ whole genome shotgun (WGS) entry which is preliminary data.</text>
</comment>
<keyword evidence="2" id="KW-1133">Transmembrane helix</keyword>
<dbReference type="InterPro" id="IPR044926">
    <property type="entry name" value="RGS_subdomain_2"/>
</dbReference>
<evidence type="ECO:0000256" key="1">
    <source>
        <dbReference type="SAM" id="MobiDB-lite"/>
    </source>
</evidence>
<feature type="compositionally biased region" description="Polar residues" evidence="1">
    <location>
        <begin position="375"/>
        <end position="384"/>
    </location>
</feature>